<comment type="cofactor">
    <cofactor evidence="14 15">
        <name>Mn(2+)</name>
        <dbReference type="ChEBI" id="CHEBI:29035"/>
    </cofactor>
    <cofactor evidence="14 15">
        <name>Mg(2+)</name>
        <dbReference type="ChEBI" id="CHEBI:18420"/>
    </cofactor>
    <text evidence="14 15">Manganese or magnesium. Binds 1 divalent metal ion per monomer in the absence of substrate. May bind a second metal ion after substrate binding.</text>
</comment>
<comment type="similarity">
    <text evidence="5 14">Belongs to the RNase HII family. RnhC subfamily.</text>
</comment>
<dbReference type="Pfam" id="PF11858">
    <property type="entry name" value="DUF3378"/>
    <property type="match status" value="1"/>
</dbReference>
<dbReference type="PIRSF" id="PIRSF037748">
    <property type="entry name" value="RnhC"/>
    <property type="match status" value="1"/>
</dbReference>
<evidence type="ECO:0000256" key="14">
    <source>
        <dbReference type="HAMAP-Rule" id="MF_00053"/>
    </source>
</evidence>
<keyword evidence="11 14" id="KW-0255">Endonuclease</keyword>
<comment type="catalytic activity">
    <reaction evidence="1 14 15">
        <text>Endonucleolytic cleavage to 5'-phosphomonoester.</text>
        <dbReference type="EC" id="3.1.26.4"/>
    </reaction>
</comment>
<evidence type="ECO:0000256" key="1">
    <source>
        <dbReference type="ARBA" id="ARBA00000077"/>
    </source>
</evidence>
<dbReference type="InterPro" id="IPR012295">
    <property type="entry name" value="TBP_dom_sf"/>
</dbReference>
<comment type="cofactor">
    <cofactor evidence="2">
        <name>Mg(2+)</name>
        <dbReference type="ChEBI" id="CHEBI:18420"/>
    </cofactor>
</comment>
<evidence type="ECO:0000313" key="18">
    <source>
        <dbReference type="Proteomes" id="UP000031829"/>
    </source>
</evidence>
<evidence type="ECO:0000256" key="15">
    <source>
        <dbReference type="PROSITE-ProRule" id="PRU01319"/>
    </source>
</evidence>
<dbReference type="NCBIfam" id="TIGR00716">
    <property type="entry name" value="rnhC"/>
    <property type="match status" value="1"/>
</dbReference>
<gene>
    <name evidence="14 17" type="primary">rnhC</name>
    <name evidence="17" type="ORF">BG04_1732</name>
</gene>
<dbReference type="GeneID" id="93645198"/>
<dbReference type="GO" id="GO:0004523">
    <property type="term" value="F:RNA-DNA hybrid ribonuclease activity"/>
    <property type="evidence" value="ECO:0007669"/>
    <property type="project" value="UniProtKB-UniRule"/>
</dbReference>
<dbReference type="KEGG" id="bmeg:BG04_1732"/>
<evidence type="ECO:0000256" key="3">
    <source>
        <dbReference type="ARBA" id="ARBA00004065"/>
    </source>
</evidence>
<evidence type="ECO:0000256" key="8">
    <source>
        <dbReference type="ARBA" id="ARBA00022490"/>
    </source>
</evidence>
<dbReference type="GO" id="GO:0005737">
    <property type="term" value="C:cytoplasm"/>
    <property type="evidence" value="ECO:0007669"/>
    <property type="project" value="UniProtKB-SubCell"/>
</dbReference>
<reference evidence="17 18" key="1">
    <citation type="journal article" date="2015" name="Genome Announc.">
        <title>Complete genome sequences for 35 biothreat assay-relevant bacillus species.</title>
        <authorList>
            <person name="Johnson S.L."/>
            <person name="Daligault H.E."/>
            <person name="Davenport K.W."/>
            <person name="Jaissle J."/>
            <person name="Frey K.G."/>
            <person name="Ladner J.T."/>
            <person name="Broomall S.M."/>
            <person name="Bishop-Lilly K.A."/>
            <person name="Bruce D.C."/>
            <person name="Gibbons H.S."/>
            <person name="Coyne S.R."/>
            <person name="Lo C.C."/>
            <person name="Meincke L."/>
            <person name="Munk A.C."/>
            <person name="Koroleva G.I."/>
            <person name="Rosenzweig C.N."/>
            <person name="Palacios G.F."/>
            <person name="Redden C.L."/>
            <person name="Minogue T.D."/>
            <person name="Chain P.S."/>
        </authorList>
    </citation>
    <scope>NUCLEOTIDE SEQUENCE [LARGE SCALE GENOMIC DNA]</scope>
    <source>
        <strain evidence="18">ATCC 14581 / DSM 32 / JCM 2506 / NBRC 15308 / NCIMB 9376 / NCTC 10342 / NRRL B-14308 / VKM B-512</strain>
    </source>
</reference>
<dbReference type="AlphaFoldDB" id="A0A0B6ASG4"/>
<evidence type="ECO:0000256" key="2">
    <source>
        <dbReference type="ARBA" id="ARBA00001946"/>
    </source>
</evidence>
<protein>
    <recommendedName>
        <fullName evidence="7 14">Ribonuclease HIII</fullName>
        <shortName evidence="14">RNase HIII</shortName>
        <ecNumber evidence="6 14">3.1.26.4</ecNumber>
    </recommendedName>
</protein>
<evidence type="ECO:0000256" key="12">
    <source>
        <dbReference type="ARBA" id="ARBA00022801"/>
    </source>
</evidence>
<keyword evidence="9 14" id="KW-0540">Nuclease</keyword>
<evidence type="ECO:0000256" key="7">
    <source>
        <dbReference type="ARBA" id="ARBA00021407"/>
    </source>
</evidence>
<dbReference type="Gene3D" id="3.30.310.10">
    <property type="entry name" value="TATA-Binding Protein"/>
    <property type="match status" value="1"/>
</dbReference>
<keyword evidence="10 14" id="KW-0479">Metal-binding</keyword>
<dbReference type="Pfam" id="PF01351">
    <property type="entry name" value="RNase_HII"/>
    <property type="match status" value="1"/>
</dbReference>
<dbReference type="GO" id="GO:0043137">
    <property type="term" value="P:DNA replication, removal of RNA primer"/>
    <property type="evidence" value="ECO:0007669"/>
    <property type="project" value="TreeGrafter"/>
</dbReference>
<evidence type="ECO:0000256" key="13">
    <source>
        <dbReference type="ARBA" id="ARBA00022842"/>
    </source>
</evidence>
<dbReference type="PANTHER" id="PTHR10954">
    <property type="entry name" value="RIBONUCLEASE H2 SUBUNIT A"/>
    <property type="match status" value="1"/>
</dbReference>
<dbReference type="GO" id="GO:0032299">
    <property type="term" value="C:ribonuclease H2 complex"/>
    <property type="evidence" value="ECO:0007669"/>
    <property type="project" value="TreeGrafter"/>
</dbReference>
<dbReference type="FunFam" id="3.30.420.10:FF:000047">
    <property type="entry name" value="Ribonuclease HIII"/>
    <property type="match status" value="1"/>
</dbReference>
<dbReference type="GO" id="GO:0003723">
    <property type="term" value="F:RNA binding"/>
    <property type="evidence" value="ECO:0007669"/>
    <property type="project" value="UniProtKB-UniRule"/>
</dbReference>
<evidence type="ECO:0000256" key="6">
    <source>
        <dbReference type="ARBA" id="ARBA00012180"/>
    </source>
</evidence>
<keyword evidence="13 14" id="KW-0460">Magnesium</keyword>
<evidence type="ECO:0000256" key="11">
    <source>
        <dbReference type="ARBA" id="ARBA00022759"/>
    </source>
</evidence>
<dbReference type="PROSITE" id="PS51975">
    <property type="entry name" value="RNASE_H_2"/>
    <property type="match status" value="1"/>
</dbReference>
<dbReference type="RefSeq" id="WP_034648698.1">
    <property type="nucleotide sequence ID" value="NZ_BCVB01000008.1"/>
</dbReference>
<dbReference type="EMBL" id="CP009920">
    <property type="protein sequence ID" value="AJI24062.1"/>
    <property type="molecule type" value="Genomic_DNA"/>
</dbReference>
<feature type="binding site" evidence="14 15">
    <location>
        <position position="198"/>
    </location>
    <ligand>
        <name>a divalent metal cation</name>
        <dbReference type="ChEBI" id="CHEBI:60240"/>
    </ligand>
</feature>
<dbReference type="InterPro" id="IPR036397">
    <property type="entry name" value="RNaseH_sf"/>
</dbReference>
<evidence type="ECO:0000313" key="17">
    <source>
        <dbReference type="EMBL" id="AJI24062.1"/>
    </source>
</evidence>
<dbReference type="HAMAP" id="MF_00053">
    <property type="entry name" value="RNase_HIII"/>
    <property type="match status" value="1"/>
</dbReference>
<evidence type="ECO:0000256" key="5">
    <source>
        <dbReference type="ARBA" id="ARBA00008378"/>
    </source>
</evidence>
<dbReference type="InterPro" id="IPR024567">
    <property type="entry name" value="RNase_HII/HIII_dom"/>
</dbReference>
<evidence type="ECO:0000256" key="10">
    <source>
        <dbReference type="ARBA" id="ARBA00022723"/>
    </source>
</evidence>
<dbReference type="CDD" id="cd06590">
    <property type="entry name" value="RNase_HII_bacteria_HIII_like"/>
    <property type="match status" value="1"/>
</dbReference>
<dbReference type="SUPFAM" id="SSF53098">
    <property type="entry name" value="Ribonuclease H-like"/>
    <property type="match status" value="1"/>
</dbReference>
<feature type="binding site" evidence="14 15">
    <location>
        <position position="94"/>
    </location>
    <ligand>
        <name>a divalent metal cation</name>
        <dbReference type="ChEBI" id="CHEBI:60240"/>
    </ligand>
</feature>
<dbReference type="InterPro" id="IPR024568">
    <property type="entry name" value="RNase_HIII_N"/>
</dbReference>
<sequence>MSHAVIKVSADQIAKMKLHYTSYLQPKLPQGSIFSAKTPGCSITAYRSGKILFQGKEAETEAAKWGGSLDAAKKAPVSHLPSNFSSLSVIGSDEVGTGDYFGPMTVVAAYVQKEQLPLLKELGVRDSKELTDAKIIEIAKQLVSFIPYSLLVLHNEKYNAFQEKGMSQGKMKALLHNKALSNVLKKLDPEKPDAILIDQFVEKNTYYKHVVKEKEIIKENVFFSTKGESVHLSVAAASIIARYAFLKQMDLLTEKTGMVIPRGAGAQVDIAAAKIIKKHGVNALNSLAKIHFANTEKALKLAKK</sequence>
<dbReference type="InterPro" id="IPR004641">
    <property type="entry name" value="RNase_HIII"/>
</dbReference>
<dbReference type="Gene3D" id="3.30.420.10">
    <property type="entry name" value="Ribonuclease H-like superfamily/Ribonuclease H"/>
    <property type="match status" value="1"/>
</dbReference>
<dbReference type="InterPro" id="IPR012337">
    <property type="entry name" value="RNaseH-like_sf"/>
</dbReference>
<organism evidence="17 18">
    <name type="scientific">Priestia megaterium (strain ATCC 14581 / DSM 32 / CCUG 1817 / JCM 2506 / NBRC 15308 / NCIMB 9376 / NCTC 10342 / NRRL B-14308 / VKM B-512 / Ford 19)</name>
    <name type="common">Bacillus megaterium</name>
    <dbReference type="NCBI Taxonomy" id="1348623"/>
    <lineage>
        <taxon>Bacteria</taxon>
        <taxon>Bacillati</taxon>
        <taxon>Bacillota</taxon>
        <taxon>Bacilli</taxon>
        <taxon>Bacillales</taxon>
        <taxon>Bacillaceae</taxon>
        <taxon>Priestia</taxon>
    </lineage>
</organism>
<proteinExistence type="inferred from homology"/>
<evidence type="ECO:0000256" key="4">
    <source>
        <dbReference type="ARBA" id="ARBA00004496"/>
    </source>
</evidence>
<dbReference type="EC" id="3.1.26.4" evidence="6 14"/>
<dbReference type="GO" id="GO:0006298">
    <property type="term" value="P:mismatch repair"/>
    <property type="evidence" value="ECO:0007669"/>
    <property type="project" value="TreeGrafter"/>
</dbReference>
<dbReference type="GO" id="GO:0000287">
    <property type="term" value="F:magnesium ion binding"/>
    <property type="evidence" value="ECO:0007669"/>
    <property type="project" value="UniProtKB-UniRule"/>
</dbReference>
<dbReference type="InterPro" id="IPR001352">
    <property type="entry name" value="RNase_HII/HIII"/>
</dbReference>
<comment type="subcellular location">
    <subcellularLocation>
        <location evidence="4 14">Cytoplasm</location>
    </subcellularLocation>
</comment>
<evidence type="ECO:0000259" key="16">
    <source>
        <dbReference type="PROSITE" id="PS51975"/>
    </source>
</evidence>
<feature type="domain" description="RNase H type-2" evidence="16">
    <location>
        <begin position="87"/>
        <end position="304"/>
    </location>
</feature>
<dbReference type="CDD" id="cd14796">
    <property type="entry name" value="RNAse_HIII_N"/>
    <property type="match status" value="1"/>
</dbReference>
<dbReference type="HOGENOM" id="CLU_059546_1_0_9"/>
<accession>A0A0B6ASG4</accession>
<comment type="function">
    <text evidence="3 14">Endonuclease that specifically degrades the RNA of RNA-DNA hybrids.</text>
</comment>
<keyword evidence="8 14" id="KW-0963">Cytoplasm</keyword>
<name>A0A0B6ASG4_PRIM2</name>
<dbReference type="Proteomes" id="UP000031829">
    <property type="component" value="Chromosome"/>
</dbReference>
<keyword evidence="12 14" id="KW-0378">Hydrolase</keyword>
<dbReference type="PANTHER" id="PTHR10954:SF23">
    <property type="entry name" value="RIBONUCLEASE"/>
    <property type="match status" value="1"/>
</dbReference>
<feature type="binding site" evidence="14 15">
    <location>
        <position position="93"/>
    </location>
    <ligand>
        <name>a divalent metal cation</name>
        <dbReference type="ChEBI" id="CHEBI:60240"/>
    </ligand>
</feature>
<evidence type="ECO:0000256" key="9">
    <source>
        <dbReference type="ARBA" id="ARBA00022722"/>
    </source>
</evidence>